<gene>
    <name evidence="1" type="ORF">HPS54_11125</name>
</gene>
<sequence length="232" mass="25563">MKKHYYLMTAAVACVFMTGCKDGGPSASGPLGELPRIVKEHEGKLEEARHELAKVKDAAEMQALFVKGSAIQEEMKAQIKSRKEELIGKDIEGEVTGDVPVKIVSPFKIKSITDKGNIEVVAEVELTDTGTYLRDNSAFDLSNIRVIAIGGNENEVYVHNGSGFRTDGLPYSDKYAQGTKGFVTTYLHIEPWNADMMGGLSKLVIVNKNSDRYRAARETGKKAKEEYESKLK</sequence>
<proteinExistence type="predicted"/>
<evidence type="ECO:0008006" key="3">
    <source>
        <dbReference type="Google" id="ProtNLM"/>
    </source>
</evidence>
<evidence type="ECO:0000313" key="2">
    <source>
        <dbReference type="Proteomes" id="UP000820977"/>
    </source>
</evidence>
<dbReference type="PROSITE" id="PS51257">
    <property type="entry name" value="PROKAR_LIPOPROTEIN"/>
    <property type="match status" value="1"/>
</dbReference>
<keyword evidence="2" id="KW-1185">Reference proteome</keyword>
<protein>
    <recommendedName>
        <fullName evidence="3">Lipoprotein</fullName>
    </recommendedName>
</protein>
<organism evidence="1 2">
    <name type="scientific">Xylanibacter caecicola</name>
    <dbReference type="NCBI Taxonomy" id="2736294"/>
    <lineage>
        <taxon>Bacteria</taxon>
        <taxon>Pseudomonadati</taxon>
        <taxon>Bacteroidota</taxon>
        <taxon>Bacteroidia</taxon>
        <taxon>Bacteroidales</taxon>
        <taxon>Prevotellaceae</taxon>
        <taxon>Xylanibacter</taxon>
    </lineage>
</organism>
<dbReference type="EMBL" id="JABKKJ010000026">
    <property type="protein sequence ID" value="NPE26052.1"/>
    <property type="molecule type" value="Genomic_DNA"/>
</dbReference>
<dbReference type="RefSeq" id="WP_172345521.1">
    <property type="nucleotide sequence ID" value="NZ_CASYYZ010000129.1"/>
</dbReference>
<reference evidence="1 2" key="1">
    <citation type="submission" date="2020-05" db="EMBL/GenBank/DDBJ databases">
        <title>Distinct polysaccharide utilization as determinants for interspecies competition between intestinal Prevotella spp.</title>
        <authorList>
            <person name="Galvez E.J.C."/>
            <person name="Iljazovic A."/>
            <person name="Strowig T."/>
        </authorList>
    </citation>
    <scope>NUCLEOTIDE SEQUENCE [LARGE SCALE GENOMIC DNA]</scope>
    <source>
        <strain evidence="1 2">PCHR</strain>
    </source>
</reference>
<comment type="caution">
    <text evidence="1">The sequence shown here is derived from an EMBL/GenBank/DDBJ whole genome shotgun (WGS) entry which is preliminary data.</text>
</comment>
<dbReference type="Proteomes" id="UP000820977">
    <property type="component" value="Unassembled WGS sequence"/>
</dbReference>
<accession>A0ABX2B3J9</accession>
<name>A0ABX2B3J9_9BACT</name>
<evidence type="ECO:0000313" key="1">
    <source>
        <dbReference type="EMBL" id="NPE26052.1"/>
    </source>
</evidence>